<name>A0A1G7SNJ0_9BURK</name>
<evidence type="ECO:0000256" key="3">
    <source>
        <dbReference type="ARBA" id="ARBA00038502"/>
    </source>
</evidence>
<dbReference type="EMBL" id="FNCJ01000002">
    <property type="protein sequence ID" value="SDG24501.1"/>
    <property type="molecule type" value="Genomic_DNA"/>
</dbReference>
<evidence type="ECO:0000256" key="1">
    <source>
        <dbReference type="ARBA" id="ARBA00022679"/>
    </source>
</evidence>
<dbReference type="PROSITE" id="PS51186">
    <property type="entry name" value="GNAT"/>
    <property type="match status" value="1"/>
</dbReference>
<protein>
    <submittedName>
        <fullName evidence="5">Protein N-acetyltransferase, RimJ/RimL family</fullName>
    </submittedName>
</protein>
<proteinExistence type="inferred from homology"/>
<comment type="similarity">
    <text evidence="3">Belongs to the acetyltransferase family. RimJ subfamily.</text>
</comment>
<sequence length="187" mass="20669">MENAPILVPTDRCLLRPATRDDYDAIIAAIESPAFPQELPLPDLYRQGKLQAWFDSILVMSQEGKACVFSIDLQSGARGIGQVSLVRRGTSASWNLAFWLHSSYWGAGLAAEAARAMIRYAFTVMTVGEVWAGAALWNQRSIKTLDKLGLQPVDSEQRDSDLSGLHICSISRENWLQTCREAGRNLA</sequence>
<dbReference type="SUPFAM" id="SSF55729">
    <property type="entry name" value="Acyl-CoA N-acyltransferases (Nat)"/>
    <property type="match status" value="1"/>
</dbReference>
<dbReference type="AlphaFoldDB" id="A0A1G7SNJ0"/>
<reference evidence="5 6" key="1">
    <citation type="submission" date="2016-10" db="EMBL/GenBank/DDBJ databases">
        <authorList>
            <person name="de Groot N.N."/>
        </authorList>
    </citation>
    <scope>NUCLEOTIDE SEQUENCE [LARGE SCALE GENOMIC DNA]</scope>
    <source>
        <strain evidence="5 6">LMG 2247</strain>
    </source>
</reference>
<evidence type="ECO:0000259" key="4">
    <source>
        <dbReference type="PROSITE" id="PS51186"/>
    </source>
</evidence>
<keyword evidence="2" id="KW-0012">Acyltransferase</keyword>
<dbReference type="PANTHER" id="PTHR43792">
    <property type="entry name" value="GNAT FAMILY, PUTATIVE (AFU_ORTHOLOGUE AFUA_3G00765)-RELATED-RELATED"/>
    <property type="match status" value="1"/>
</dbReference>
<dbReference type="Gene3D" id="3.40.630.30">
    <property type="match status" value="1"/>
</dbReference>
<dbReference type="InterPro" id="IPR000182">
    <property type="entry name" value="GNAT_dom"/>
</dbReference>
<gene>
    <name evidence="5" type="ORF">SAMN05216466_102591</name>
</gene>
<keyword evidence="1 5" id="KW-0808">Transferase</keyword>
<dbReference type="Proteomes" id="UP000199706">
    <property type="component" value="Unassembled WGS sequence"/>
</dbReference>
<evidence type="ECO:0000313" key="5">
    <source>
        <dbReference type="EMBL" id="SDG24501.1"/>
    </source>
</evidence>
<feature type="domain" description="N-acetyltransferase" evidence="4">
    <location>
        <begin position="13"/>
        <end position="171"/>
    </location>
</feature>
<dbReference type="RefSeq" id="WP_175772111.1">
    <property type="nucleotide sequence ID" value="NZ_CADERL010000002.1"/>
</dbReference>
<dbReference type="GO" id="GO:0016747">
    <property type="term" value="F:acyltransferase activity, transferring groups other than amino-acyl groups"/>
    <property type="evidence" value="ECO:0007669"/>
    <property type="project" value="InterPro"/>
</dbReference>
<dbReference type="InterPro" id="IPR051531">
    <property type="entry name" value="N-acetyltransferase"/>
</dbReference>
<dbReference type="InterPro" id="IPR016181">
    <property type="entry name" value="Acyl_CoA_acyltransferase"/>
</dbReference>
<dbReference type="Pfam" id="PF13302">
    <property type="entry name" value="Acetyltransf_3"/>
    <property type="match status" value="1"/>
</dbReference>
<evidence type="ECO:0000256" key="2">
    <source>
        <dbReference type="ARBA" id="ARBA00023315"/>
    </source>
</evidence>
<organism evidence="5 6">
    <name type="scientific">Paraburkholderia phenazinium</name>
    <dbReference type="NCBI Taxonomy" id="60549"/>
    <lineage>
        <taxon>Bacteria</taxon>
        <taxon>Pseudomonadati</taxon>
        <taxon>Pseudomonadota</taxon>
        <taxon>Betaproteobacteria</taxon>
        <taxon>Burkholderiales</taxon>
        <taxon>Burkholderiaceae</taxon>
        <taxon>Paraburkholderia</taxon>
    </lineage>
</organism>
<evidence type="ECO:0000313" key="6">
    <source>
        <dbReference type="Proteomes" id="UP000199706"/>
    </source>
</evidence>
<dbReference type="PANTHER" id="PTHR43792:SF8">
    <property type="entry name" value="[RIBOSOMAL PROTEIN US5]-ALANINE N-ACETYLTRANSFERASE"/>
    <property type="match status" value="1"/>
</dbReference>
<accession>A0A1G7SNJ0</accession>